<comment type="PTM">
    <text evidence="16">Transiently phosphorylated on a His residue during the reaction cycle. Phosphorylation strongly increases the affinity for substrates and increases the rate of nicotinate D-ribonucleotide production. Dephosphorylation regenerates the low-affinity form of the enzyme, leading to product release.</text>
</comment>
<evidence type="ECO:0000256" key="5">
    <source>
        <dbReference type="ARBA" id="ARBA00013236"/>
    </source>
</evidence>
<feature type="domain" description="Nicotinate phosphoribosyltransferase C-terminal" evidence="19">
    <location>
        <begin position="427"/>
        <end position="536"/>
    </location>
</feature>
<keyword evidence="8 16" id="KW-0436">Ligase</keyword>
<dbReference type="InterPro" id="IPR007229">
    <property type="entry name" value="Nic_PRibTrfase-Fam"/>
</dbReference>
<feature type="domain" description="Nicotinate/nicotinamide phosphoribosyltransferase" evidence="17">
    <location>
        <begin position="177"/>
        <end position="423"/>
    </location>
</feature>
<evidence type="ECO:0000256" key="6">
    <source>
        <dbReference type="ARBA" id="ARBA00021569"/>
    </source>
</evidence>
<dbReference type="FunFam" id="3.20.20.70:FF:000155">
    <property type="entry name" value="Nicotinate phosphoribosyltransferase"/>
    <property type="match status" value="1"/>
</dbReference>
<keyword evidence="21" id="KW-0328">Glycosyltransferase</keyword>
<dbReference type="FunFam" id="3.20.140.10:FF:000004">
    <property type="entry name" value="Nicotinate phosphoribosyltransferase"/>
    <property type="match status" value="1"/>
</dbReference>
<sequence>MNDREMSCNSGGQFMDRGRMNQNGVVQPLLTDLYQITMAYAYWKSGKTDDQAVFDLFFRNNPFHGEFTIFAGLEECLKFLDSFHYSQSDIEYLRQTLPEGIENEFFEYLGNLTAHDVTLYAIDEGTVAFPRVPIIKLEGPLIIVQLLETTLLTLVNYASLMATNAARYRMVAGKHVKLLEFGLRRAQGPDGGLSASKYSYTGGFDGTSNVLAGKLFNIPVKGTHAHAYITSFSSVGELKTRLLKHKQTGIMEDLLEHAIRHRQMLSHVLDVSTEESSEGELAAMVSYAIAFPDGFMALVDTSGLLNFSAVALALNDLGYHALGIRIDSGDLAYLSCLAREAFEKVAERFKVPWFNKLTIVASNDINEDTILSLNEQGHKIDCFGIGTHLVTCQRQPALGCVYKLVEINGQARIKLSQDVEKVTMPGNKNAYRLYSADGHALIDLLQKDSEHPPAVGQKVLCRHPFQESKRAYVIPSHVESLYKVYWKAGKICQHLPTLEQVREKVQISLKTLRNDHKRTLNPTPYKVAVSDNLYNFIHDLWLQNAPIGELS</sequence>
<keyword evidence="20" id="KW-1185">Reference proteome</keyword>
<keyword evidence="10 16" id="KW-0808">Transferase</keyword>
<keyword evidence="9 16" id="KW-0662">Pyridine nucleotide biosynthesis</keyword>
<evidence type="ECO:0000256" key="16">
    <source>
        <dbReference type="RuleBase" id="RU365100"/>
    </source>
</evidence>
<evidence type="ECO:0000313" key="20">
    <source>
        <dbReference type="Proteomes" id="UP000504633"/>
    </source>
</evidence>
<dbReference type="AlphaFoldDB" id="A0A6J1M1Y9"/>
<evidence type="ECO:0000313" key="21">
    <source>
        <dbReference type="RefSeq" id="XP_023174878.1"/>
    </source>
</evidence>
<gene>
    <name evidence="21" type="primary">LOC111602154</name>
</gene>
<keyword evidence="7" id="KW-0597">Phosphoprotein</keyword>
<dbReference type="Pfam" id="PF04095">
    <property type="entry name" value="NAPRTase"/>
    <property type="match status" value="1"/>
</dbReference>
<dbReference type="OrthoDB" id="193380at2759"/>
<dbReference type="GO" id="GO:0016757">
    <property type="term" value="F:glycosyltransferase activity"/>
    <property type="evidence" value="ECO:0007669"/>
    <property type="project" value="UniProtKB-KW"/>
</dbReference>
<dbReference type="UniPathway" id="UPA00253">
    <property type="reaction ID" value="UER00457"/>
</dbReference>
<evidence type="ECO:0000259" key="19">
    <source>
        <dbReference type="Pfam" id="PF17956"/>
    </source>
</evidence>
<dbReference type="FunFam" id="3.20.140.10:FF:000002">
    <property type="entry name" value="Nicotinate phosphoribosyltransferase"/>
    <property type="match status" value="1"/>
</dbReference>
<evidence type="ECO:0000256" key="11">
    <source>
        <dbReference type="ARBA" id="ARBA00022723"/>
    </source>
</evidence>
<evidence type="ECO:0000256" key="9">
    <source>
        <dbReference type="ARBA" id="ARBA00022642"/>
    </source>
</evidence>
<dbReference type="SUPFAM" id="SSF51690">
    <property type="entry name" value="Nicotinate/Quinolinate PRTase C-terminal domain-like"/>
    <property type="match status" value="1"/>
</dbReference>
<dbReference type="SUPFAM" id="SSF54675">
    <property type="entry name" value="Nicotinate/Quinolinate PRTase N-terminal domain-like"/>
    <property type="match status" value="1"/>
</dbReference>
<evidence type="ECO:0000256" key="8">
    <source>
        <dbReference type="ARBA" id="ARBA00022598"/>
    </source>
</evidence>
<dbReference type="InterPro" id="IPR013785">
    <property type="entry name" value="Aldolase_TIM"/>
</dbReference>
<dbReference type="InterPro" id="IPR006405">
    <property type="entry name" value="Nic_PRibTrfase_pncB"/>
</dbReference>
<dbReference type="CTD" id="93100"/>
<dbReference type="PANTHER" id="PTHR11098">
    <property type="entry name" value="NICOTINATE PHOSPHORIBOSYLTRANSFERASE"/>
    <property type="match status" value="1"/>
</dbReference>
<dbReference type="GO" id="GO:0005829">
    <property type="term" value="C:cytosol"/>
    <property type="evidence" value="ECO:0007669"/>
    <property type="project" value="TreeGrafter"/>
</dbReference>
<dbReference type="PIRSF" id="PIRSF000484">
    <property type="entry name" value="NAPRT"/>
    <property type="match status" value="1"/>
</dbReference>
<evidence type="ECO:0000259" key="18">
    <source>
        <dbReference type="Pfam" id="PF17767"/>
    </source>
</evidence>
<comment type="cofactor">
    <cofactor evidence="2">
        <name>Mg(2+)</name>
        <dbReference type="ChEBI" id="CHEBI:18420"/>
    </cofactor>
</comment>
<dbReference type="InterPro" id="IPR040727">
    <property type="entry name" value="NAPRTase_N"/>
</dbReference>
<dbReference type="GO" id="GO:0004516">
    <property type="term" value="F:nicotinate phosphoribosyltransferase activity"/>
    <property type="evidence" value="ECO:0007669"/>
    <property type="project" value="UniProtKB-UniRule"/>
</dbReference>
<dbReference type="Proteomes" id="UP000504633">
    <property type="component" value="Unplaced"/>
</dbReference>
<proteinExistence type="inferred from homology"/>
<comment type="similarity">
    <text evidence="4 16">Belongs to the NAPRTase family.</text>
</comment>
<evidence type="ECO:0000256" key="14">
    <source>
        <dbReference type="ARBA" id="ARBA00023426"/>
    </source>
</evidence>
<evidence type="ECO:0000256" key="2">
    <source>
        <dbReference type="ARBA" id="ARBA00001946"/>
    </source>
</evidence>
<dbReference type="GeneID" id="111602154"/>
<reference evidence="21" key="1">
    <citation type="submission" date="2025-08" db="UniProtKB">
        <authorList>
            <consortium name="RefSeq"/>
        </authorList>
    </citation>
    <scope>IDENTIFICATION</scope>
    <source>
        <strain evidence="21">15085-1641.00</strain>
        <tissue evidence="21">Whole body</tissue>
    </source>
</reference>
<dbReference type="GO" id="GO:0034355">
    <property type="term" value="P:NAD+ biosynthetic process via the salvage pathway"/>
    <property type="evidence" value="ECO:0007669"/>
    <property type="project" value="TreeGrafter"/>
</dbReference>
<dbReference type="GO" id="GO:0046872">
    <property type="term" value="F:metal ion binding"/>
    <property type="evidence" value="ECO:0007669"/>
    <property type="project" value="UniProtKB-KW"/>
</dbReference>
<comment type="catalytic activity">
    <reaction evidence="15 16">
        <text>5-phospho-alpha-D-ribose 1-diphosphate + nicotinate + ATP + H2O = nicotinate beta-D-ribonucleotide + ADP + phosphate + diphosphate</text>
        <dbReference type="Rhea" id="RHEA:36163"/>
        <dbReference type="ChEBI" id="CHEBI:15377"/>
        <dbReference type="ChEBI" id="CHEBI:30616"/>
        <dbReference type="ChEBI" id="CHEBI:32544"/>
        <dbReference type="ChEBI" id="CHEBI:33019"/>
        <dbReference type="ChEBI" id="CHEBI:43474"/>
        <dbReference type="ChEBI" id="CHEBI:57502"/>
        <dbReference type="ChEBI" id="CHEBI:58017"/>
        <dbReference type="ChEBI" id="CHEBI:456216"/>
        <dbReference type="EC" id="6.3.4.21"/>
    </reaction>
</comment>
<dbReference type="Gene3D" id="3.20.140.10">
    <property type="entry name" value="nicotinate phosphoribosyltransferase"/>
    <property type="match status" value="2"/>
</dbReference>
<dbReference type="InterPro" id="IPR036068">
    <property type="entry name" value="Nicotinate_pribotase-like_C"/>
</dbReference>
<dbReference type="CDD" id="cd01570">
    <property type="entry name" value="NAPRTase_A"/>
    <property type="match status" value="1"/>
</dbReference>
<dbReference type="FunFam" id="3.20.20.70:FF:000173">
    <property type="entry name" value="Nicotinate phosphoribosyltransferase"/>
    <property type="match status" value="1"/>
</dbReference>
<dbReference type="Gene3D" id="3.20.20.70">
    <property type="entry name" value="Aldolase class I"/>
    <property type="match status" value="2"/>
</dbReference>
<dbReference type="EC" id="6.3.4.21" evidence="5 16"/>
<evidence type="ECO:0000256" key="7">
    <source>
        <dbReference type="ARBA" id="ARBA00022553"/>
    </source>
</evidence>
<keyword evidence="13" id="KW-0464">Manganese</keyword>
<evidence type="ECO:0000256" key="4">
    <source>
        <dbReference type="ARBA" id="ARBA00010897"/>
    </source>
</evidence>
<protein>
    <recommendedName>
        <fullName evidence="6 16">Nicotinate phosphoribosyltransferase</fullName>
        <ecNumber evidence="5 16">6.3.4.21</ecNumber>
    </recommendedName>
</protein>
<comment type="function">
    <text evidence="14">Catalyzes the first step in the biosynthesis of NAD from nicotinic acid, the ATP-dependent synthesis of beta-nicotinate D-ribonucleotide from nicotinate and 5-phospho-D-ribose 1-phosphate. Helps prevent cellular oxidative stress via its role in NAD biosynthesis.</text>
</comment>
<dbReference type="InterPro" id="IPR041525">
    <property type="entry name" value="N/Namide_PRibTrfase"/>
</dbReference>
<comment type="cofactor">
    <cofactor evidence="1">
        <name>Mn(2+)</name>
        <dbReference type="ChEBI" id="CHEBI:29035"/>
    </cofactor>
</comment>
<feature type="domain" description="Nicotinate phosphoribosyltransferase N-terminal" evidence="18">
    <location>
        <begin position="29"/>
        <end position="156"/>
    </location>
</feature>
<evidence type="ECO:0000259" key="17">
    <source>
        <dbReference type="Pfam" id="PF04095"/>
    </source>
</evidence>
<keyword evidence="11" id="KW-0479">Metal-binding</keyword>
<dbReference type="InterPro" id="IPR041619">
    <property type="entry name" value="NAPRTase_C"/>
</dbReference>
<organism evidence="20 21">
    <name type="scientific">Drosophila hydei</name>
    <name type="common">Fruit fly</name>
    <dbReference type="NCBI Taxonomy" id="7224"/>
    <lineage>
        <taxon>Eukaryota</taxon>
        <taxon>Metazoa</taxon>
        <taxon>Ecdysozoa</taxon>
        <taxon>Arthropoda</taxon>
        <taxon>Hexapoda</taxon>
        <taxon>Insecta</taxon>
        <taxon>Pterygota</taxon>
        <taxon>Neoptera</taxon>
        <taxon>Endopterygota</taxon>
        <taxon>Diptera</taxon>
        <taxon>Brachycera</taxon>
        <taxon>Muscomorpha</taxon>
        <taxon>Ephydroidea</taxon>
        <taxon>Drosophilidae</taxon>
        <taxon>Drosophila</taxon>
    </lineage>
</organism>
<evidence type="ECO:0000256" key="1">
    <source>
        <dbReference type="ARBA" id="ARBA00001936"/>
    </source>
</evidence>
<dbReference type="RefSeq" id="XP_023174878.1">
    <property type="nucleotide sequence ID" value="XM_023319110.2"/>
</dbReference>
<keyword evidence="12" id="KW-0460">Magnesium</keyword>
<evidence type="ECO:0000256" key="3">
    <source>
        <dbReference type="ARBA" id="ARBA00004952"/>
    </source>
</evidence>
<evidence type="ECO:0000256" key="15">
    <source>
        <dbReference type="ARBA" id="ARBA00048668"/>
    </source>
</evidence>
<comment type="pathway">
    <text evidence="3 16">Cofactor biosynthesis; NAD(+) biosynthesis; nicotinate D-ribonucleotide from nicotinate: step 1/1.</text>
</comment>
<dbReference type="NCBIfam" id="TIGR01513">
    <property type="entry name" value="NAPRTase_put"/>
    <property type="match status" value="1"/>
</dbReference>
<evidence type="ECO:0000256" key="12">
    <source>
        <dbReference type="ARBA" id="ARBA00022842"/>
    </source>
</evidence>
<dbReference type="PANTHER" id="PTHR11098:SF1">
    <property type="entry name" value="NICOTINATE PHOSPHORIBOSYLTRANSFERASE"/>
    <property type="match status" value="1"/>
</dbReference>
<evidence type="ECO:0000256" key="13">
    <source>
        <dbReference type="ARBA" id="ARBA00023211"/>
    </source>
</evidence>
<dbReference type="Pfam" id="PF17956">
    <property type="entry name" value="NAPRTase_C"/>
    <property type="match status" value="1"/>
</dbReference>
<name>A0A6J1M1Y9_DROHY</name>
<dbReference type="Pfam" id="PF17767">
    <property type="entry name" value="NAPRTase_N"/>
    <property type="match status" value="1"/>
</dbReference>
<evidence type="ECO:0000256" key="10">
    <source>
        <dbReference type="ARBA" id="ARBA00022679"/>
    </source>
</evidence>
<accession>A0A6J1M1Y9</accession>